<evidence type="ECO:0000313" key="2">
    <source>
        <dbReference type="EMBL" id="SDY85471.1"/>
    </source>
</evidence>
<dbReference type="EMBL" id="FNQE01000009">
    <property type="protein sequence ID" value="SDY85471.1"/>
    <property type="molecule type" value="Genomic_DNA"/>
</dbReference>
<dbReference type="InterPro" id="IPR036779">
    <property type="entry name" value="LysM_dom_sf"/>
</dbReference>
<name>A0A1H3N942_9FIRM</name>
<dbReference type="PROSITE" id="PS51782">
    <property type="entry name" value="LYSM"/>
    <property type="match status" value="1"/>
</dbReference>
<accession>A0A1H3N942</accession>
<dbReference type="STRING" id="415015.SAMN05660462_01068"/>
<dbReference type="AlphaFoldDB" id="A0A1H3N942"/>
<dbReference type="SUPFAM" id="SSF54106">
    <property type="entry name" value="LysM domain"/>
    <property type="match status" value="1"/>
</dbReference>
<dbReference type="Pfam" id="PF01476">
    <property type="entry name" value="LysM"/>
    <property type="match status" value="1"/>
</dbReference>
<dbReference type="Gene3D" id="3.10.350.10">
    <property type="entry name" value="LysM domain"/>
    <property type="match status" value="1"/>
</dbReference>
<proteinExistence type="predicted"/>
<protein>
    <submittedName>
        <fullName evidence="2">LysM domain-containing protein</fullName>
    </submittedName>
</protein>
<dbReference type="CDD" id="cd00118">
    <property type="entry name" value="LysM"/>
    <property type="match status" value="1"/>
</dbReference>
<sequence length="100" mass="11654">MKRKRIRIANKKRFTIFLSLVFCIITILTSNISKISLAYSSNNNNYKEMAIISGDTLWEIAKRNNPYNQDVRKIVYEIMEFNNMKTAEIKAGSVIKIPTY</sequence>
<dbReference type="InterPro" id="IPR018392">
    <property type="entry name" value="LysM"/>
</dbReference>
<organism evidence="2 3">
    <name type="scientific">Proteiniborus ethanoligenes</name>
    <dbReference type="NCBI Taxonomy" id="415015"/>
    <lineage>
        <taxon>Bacteria</taxon>
        <taxon>Bacillati</taxon>
        <taxon>Bacillota</taxon>
        <taxon>Clostridia</taxon>
        <taxon>Eubacteriales</taxon>
        <taxon>Proteiniborus</taxon>
    </lineage>
</organism>
<gene>
    <name evidence="2" type="ORF">SAMN05660462_01068</name>
</gene>
<dbReference type="RefSeq" id="WP_091728230.1">
    <property type="nucleotide sequence ID" value="NZ_FNQE01000009.1"/>
</dbReference>
<feature type="domain" description="LysM" evidence="1">
    <location>
        <begin position="47"/>
        <end position="97"/>
    </location>
</feature>
<keyword evidence="3" id="KW-1185">Reference proteome</keyword>
<reference evidence="2 3" key="1">
    <citation type="submission" date="2016-10" db="EMBL/GenBank/DDBJ databases">
        <authorList>
            <person name="de Groot N.N."/>
        </authorList>
    </citation>
    <scope>NUCLEOTIDE SEQUENCE [LARGE SCALE GENOMIC DNA]</scope>
    <source>
        <strain evidence="2 3">DSM 21650</strain>
    </source>
</reference>
<dbReference type="OrthoDB" id="1716479at2"/>
<evidence type="ECO:0000313" key="3">
    <source>
        <dbReference type="Proteomes" id="UP000198625"/>
    </source>
</evidence>
<dbReference type="Proteomes" id="UP000198625">
    <property type="component" value="Unassembled WGS sequence"/>
</dbReference>
<evidence type="ECO:0000259" key="1">
    <source>
        <dbReference type="PROSITE" id="PS51782"/>
    </source>
</evidence>